<keyword evidence="3 4" id="KW-0472">Membrane</keyword>
<dbReference type="InterPro" id="IPR036259">
    <property type="entry name" value="MFS_trans_sf"/>
</dbReference>
<protein>
    <submittedName>
        <fullName evidence="7">MFS transporter</fullName>
    </submittedName>
</protein>
<keyword evidence="8" id="KW-1185">Reference proteome</keyword>
<dbReference type="CDD" id="cd17324">
    <property type="entry name" value="MFS_NepI_like"/>
    <property type="match status" value="1"/>
</dbReference>
<feature type="transmembrane region" description="Helical" evidence="4">
    <location>
        <begin position="367"/>
        <end position="388"/>
    </location>
</feature>
<sequence length="396" mass="42096">MTELKENQGIPRHILIMMAVMAGITVANLYYNQPLLELIRHDTGATEVEANLITVISQAGYALGLFLIIPTGDLYPRRRIIAMSLITAAAMGTVIAVSDSIGVIWGASLFLGMCSVIPQLFIPIAGQFSKPENKARNIGYVLSGLLTGILASRVISGFIGERMGWRAVFVISAALMAACLAVTAAMMPEMKPNFRGSYPQLMRTVWRIVRTQPRIRLNAVRSSLAFGSMLAIWSCLAFHLAGEPFRAGASTTGVLGLCGMAGAIAASGMGRLVPRYGIRRFSKAGALLQLAAWATAFTFGDSYAGLIAAIILADIGVQCIQLSNQSDCIQQMPEAANRANTIFMTVYFIGGALGTLCAGVGWDMCGWGGVCLTGALFATLSLAITLVADKPCKRQA</sequence>
<evidence type="ECO:0000259" key="5">
    <source>
        <dbReference type="PROSITE" id="PS50850"/>
    </source>
</evidence>
<keyword evidence="1 4" id="KW-0812">Transmembrane</keyword>
<dbReference type="EMBL" id="JAUEIF010000001">
    <property type="protein sequence ID" value="MDN0023935.1"/>
    <property type="molecule type" value="Genomic_DNA"/>
</dbReference>
<feature type="transmembrane region" description="Helical" evidence="4">
    <location>
        <begin position="247"/>
        <end position="269"/>
    </location>
</feature>
<feature type="transmembrane region" description="Helical" evidence="4">
    <location>
        <begin position="51"/>
        <end position="68"/>
    </location>
</feature>
<dbReference type="EMBL" id="JAUEIE010000001">
    <property type="protein sequence ID" value="MDN0021438.1"/>
    <property type="molecule type" value="Genomic_DNA"/>
</dbReference>
<organism evidence="7 9">
    <name type="scientific">Leyella lascolaii</name>
    <dbReference type="NCBI Taxonomy" id="1776379"/>
    <lineage>
        <taxon>Bacteria</taxon>
        <taxon>Pseudomonadati</taxon>
        <taxon>Bacteroidota</taxon>
        <taxon>Bacteroidia</taxon>
        <taxon>Bacteroidales</taxon>
        <taxon>Prevotellaceae</taxon>
        <taxon>Leyella</taxon>
    </lineage>
</organism>
<feature type="transmembrane region" description="Helical" evidence="4">
    <location>
        <begin position="341"/>
        <end position="361"/>
    </location>
</feature>
<proteinExistence type="predicted"/>
<evidence type="ECO:0000256" key="2">
    <source>
        <dbReference type="ARBA" id="ARBA00022989"/>
    </source>
</evidence>
<dbReference type="InterPro" id="IPR011701">
    <property type="entry name" value="MFS"/>
</dbReference>
<dbReference type="GO" id="GO:0022857">
    <property type="term" value="F:transmembrane transporter activity"/>
    <property type="evidence" value="ECO:0007669"/>
    <property type="project" value="InterPro"/>
</dbReference>
<evidence type="ECO:0000313" key="9">
    <source>
        <dbReference type="Proteomes" id="UP001168478"/>
    </source>
</evidence>
<dbReference type="Proteomes" id="UP001167831">
    <property type="component" value="Unassembled WGS sequence"/>
</dbReference>
<dbReference type="SUPFAM" id="SSF103473">
    <property type="entry name" value="MFS general substrate transporter"/>
    <property type="match status" value="1"/>
</dbReference>
<evidence type="ECO:0000256" key="3">
    <source>
        <dbReference type="ARBA" id="ARBA00023136"/>
    </source>
</evidence>
<evidence type="ECO:0000313" key="7">
    <source>
        <dbReference type="EMBL" id="MDN0023935.1"/>
    </source>
</evidence>
<dbReference type="Pfam" id="PF07690">
    <property type="entry name" value="MFS_1"/>
    <property type="match status" value="1"/>
</dbReference>
<evidence type="ECO:0000256" key="1">
    <source>
        <dbReference type="ARBA" id="ARBA00022692"/>
    </source>
</evidence>
<reference evidence="7" key="1">
    <citation type="submission" date="2023-06" db="EMBL/GenBank/DDBJ databases">
        <authorList>
            <person name="Zeman M."/>
            <person name="Kubasova T."/>
            <person name="Jahodarova E."/>
            <person name="Nykrynova M."/>
            <person name="Rychlik I."/>
        </authorList>
    </citation>
    <scope>NUCLEOTIDE SEQUENCE</scope>
    <source>
        <strain evidence="7">ET15</strain>
        <strain evidence="6">ET37</strain>
    </source>
</reference>
<dbReference type="AlphaFoldDB" id="A0AAW7JM69"/>
<feature type="domain" description="Major facilitator superfamily (MFS) profile" evidence="5">
    <location>
        <begin position="11"/>
        <end position="393"/>
    </location>
</feature>
<evidence type="ECO:0000313" key="8">
    <source>
        <dbReference type="Proteomes" id="UP001167831"/>
    </source>
</evidence>
<gene>
    <name evidence="6" type="ORF">QVN81_00140</name>
    <name evidence="7" type="ORF">QVN84_00135</name>
</gene>
<feature type="transmembrane region" description="Helical" evidence="4">
    <location>
        <begin position="165"/>
        <end position="187"/>
    </location>
</feature>
<feature type="transmembrane region" description="Helical" evidence="4">
    <location>
        <begin position="80"/>
        <end position="97"/>
    </location>
</feature>
<feature type="transmembrane region" description="Helical" evidence="4">
    <location>
        <begin position="12"/>
        <end position="31"/>
    </location>
</feature>
<evidence type="ECO:0000313" key="6">
    <source>
        <dbReference type="EMBL" id="MDN0021438.1"/>
    </source>
</evidence>
<dbReference type="PANTHER" id="PTHR42910">
    <property type="entry name" value="TRANSPORTER SCO4007-RELATED"/>
    <property type="match status" value="1"/>
</dbReference>
<comment type="caution">
    <text evidence="7">The sequence shown here is derived from an EMBL/GenBank/DDBJ whole genome shotgun (WGS) entry which is preliminary data.</text>
</comment>
<dbReference type="PROSITE" id="PS50850">
    <property type="entry name" value="MFS"/>
    <property type="match status" value="1"/>
</dbReference>
<evidence type="ECO:0000256" key="4">
    <source>
        <dbReference type="SAM" id="Phobius"/>
    </source>
</evidence>
<name>A0AAW7JM69_9BACT</name>
<reference evidence="7" key="2">
    <citation type="submission" date="2023-08" db="EMBL/GenBank/DDBJ databases">
        <title>Identification and characterization of horizontal gene transfer across gut microbiota members of farm animals based on homology search.</title>
        <authorList>
            <person name="Schwarzerova J."/>
            <person name="Nykrynova M."/>
            <person name="Jureckova K."/>
            <person name="Cejkova D."/>
            <person name="Rychlik I."/>
        </authorList>
    </citation>
    <scope>NUCLEOTIDE SEQUENCE</scope>
    <source>
        <strain evidence="7">ET15</strain>
        <strain evidence="6">ET37</strain>
    </source>
</reference>
<dbReference type="RefSeq" id="WP_289824310.1">
    <property type="nucleotide sequence ID" value="NZ_JAUEIE010000001.1"/>
</dbReference>
<feature type="transmembrane region" description="Helical" evidence="4">
    <location>
        <begin position="138"/>
        <end position="159"/>
    </location>
</feature>
<dbReference type="Gene3D" id="1.20.1250.20">
    <property type="entry name" value="MFS general substrate transporter like domains"/>
    <property type="match status" value="1"/>
</dbReference>
<feature type="transmembrane region" description="Helical" evidence="4">
    <location>
        <begin position="103"/>
        <end position="126"/>
    </location>
</feature>
<feature type="transmembrane region" description="Helical" evidence="4">
    <location>
        <begin position="224"/>
        <end position="241"/>
    </location>
</feature>
<dbReference type="PANTHER" id="PTHR42910:SF1">
    <property type="entry name" value="MAJOR FACILITATOR SUPERFAMILY (MFS) PROFILE DOMAIN-CONTAINING PROTEIN"/>
    <property type="match status" value="1"/>
</dbReference>
<keyword evidence="2 4" id="KW-1133">Transmembrane helix</keyword>
<accession>A0AAW7JM69</accession>
<dbReference type="Proteomes" id="UP001168478">
    <property type="component" value="Unassembled WGS sequence"/>
</dbReference>
<dbReference type="InterPro" id="IPR020846">
    <property type="entry name" value="MFS_dom"/>
</dbReference>